<feature type="region of interest" description="Disordered" evidence="1">
    <location>
        <begin position="58"/>
        <end position="80"/>
    </location>
</feature>
<accession>A0AAP4EYV8</accession>
<sequence>MTYTFPVKAKNNLQKISQSRIASFYKAKNALAIYKTFFKKILPRPEKPFPDALRKIERQQSHSESEVLQMQTETIDNSQQATPQIEEELIDTLIAISVVAKRLAANLRQQNKENGGTKNEQNE</sequence>
<name>A0AAP4EYV8_9FIRM</name>
<keyword evidence="3" id="KW-1185">Reference proteome</keyword>
<evidence type="ECO:0000313" key="3">
    <source>
        <dbReference type="Proteomes" id="UP001300383"/>
    </source>
</evidence>
<dbReference type="AlphaFoldDB" id="A0AAP4EYV8"/>
<feature type="compositionally biased region" description="Polar residues" evidence="1">
    <location>
        <begin position="66"/>
        <end position="80"/>
    </location>
</feature>
<organism evidence="2 3">
    <name type="scientific">Fusibacillus kribbianus</name>
    <dbReference type="NCBI Taxonomy" id="3044208"/>
    <lineage>
        <taxon>Bacteria</taxon>
        <taxon>Bacillati</taxon>
        <taxon>Bacillota</taxon>
        <taxon>Clostridia</taxon>
        <taxon>Lachnospirales</taxon>
        <taxon>Lachnospiraceae</taxon>
        <taxon>Fusibacillus</taxon>
    </lineage>
</organism>
<evidence type="ECO:0000313" key="2">
    <source>
        <dbReference type="EMBL" id="MDI9241075.1"/>
    </source>
</evidence>
<reference evidence="2 3" key="1">
    <citation type="submission" date="2023-05" db="EMBL/GenBank/DDBJ databases">
        <title>[ruminococcus] sp. nov., isolated from a pig farm feces dump.</title>
        <authorList>
            <person name="Chang Y.-H."/>
        </authorList>
    </citation>
    <scope>NUCLEOTIDE SEQUENCE [LARGE SCALE GENOMIC DNA]</scope>
    <source>
        <strain evidence="2 3">YH-rum2234</strain>
    </source>
</reference>
<dbReference type="RefSeq" id="WP_283229578.1">
    <property type="nucleotide sequence ID" value="NZ_JASGBQ010000001.1"/>
</dbReference>
<proteinExistence type="predicted"/>
<gene>
    <name evidence="2" type="ORF">QJ036_01100</name>
</gene>
<dbReference type="EMBL" id="JASGBQ010000001">
    <property type="protein sequence ID" value="MDI9241075.1"/>
    <property type="molecule type" value="Genomic_DNA"/>
</dbReference>
<comment type="caution">
    <text evidence="2">The sequence shown here is derived from an EMBL/GenBank/DDBJ whole genome shotgun (WGS) entry which is preliminary data.</text>
</comment>
<dbReference type="Proteomes" id="UP001300383">
    <property type="component" value="Unassembled WGS sequence"/>
</dbReference>
<evidence type="ECO:0000256" key="1">
    <source>
        <dbReference type="SAM" id="MobiDB-lite"/>
    </source>
</evidence>
<protein>
    <submittedName>
        <fullName evidence="2">Uncharacterized protein</fullName>
    </submittedName>
</protein>